<proteinExistence type="inferred from homology"/>
<accession>A0ABR8QFD8</accession>
<dbReference type="InterPro" id="IPR001362">
    <property type="entry name" value="Glyco_hydro_32"/>
</dbReference>
<dbReference type="SUPFAM" id="SSF75005">
    <property type="entry name" value="Arabinanase/levansucrase/invertase"/>
    <property type="match status" value="1"/>
</dbReference>
<name>A0ABR8QFD8_9CELL</name>
<dbReference type="Gene3D" id="2.60.120.560">
    <property type="entry name" value="Exo-inulinase, domain 1"/>
    <property type="match status" value="1"/>
</dbReference>
<reference evidence="7 8" key="1">
    <citation type="submission" date="2020-08" db="EMBL/GenBank/DDBJ databases">
        <title>A Genomic Blueprint of the Chicken Gut Microbiome.</title>
        <authorList>
            <person name="Gilroy R."/>
            <person name="Ravi A."/>
            <person name="Getino M."/>
            <person name="Pursley I."/>
            <person name="Horton D.L."/>
            <person name="Alikhan N.-F."/>
            <person name="Baker D."/>
            <person name="Gharbi K."/>
            <person name="Hall N."/>
            <person name="Watson M."/>
            <person name="Adriaenssens E.M."/>
            <person name="Foster-Nyarko E."/>
            <person name="Jarju S."/>
            <person name="Secka A."/>
            <person name="Antonio M."/>
            <person name="Oren A."/>
            <person name="Chaudhuri R."/>
            <person name="La Ragione R.M."/>
            <person name="Hildebrand F."/>
            <person name="Pallen M.J."/>
        </authorList>
    </citation>
    <scope>NUCLEOTIDE SEQUENCE [LARGE SCALE GENOMIC DNA]</scope>
    <source>
        <strain evidence="7 8">Sa3CUA2</strain>
    </source>
</reference>
<gene>
    <name evidence="7" type="ORF">H9657_12740</name>
</gene>
<dbReference type="PANTHER" id="PTHR42800">
    <property type="entry name" value="EXOINULINASE INUD (AFU_ORTHOLOGUE AFUA_5G00480)"/>
    <property type="match status" value="1"/>
</dbReference>
<dbReference type="InterPro" id="IPR013148">
    <property type="entry name" value="Glyco_hydro_32_N"/>
</dbReference>
<dbReference type="Gene3D" id="2.115.10.20">
    <property type="entry name" value="Glycosyl hydrolase domain, family 43"/>
    <property type="match status" value="1"/>
</dbReference>
<feature type="domain" description="Glycosyl hydrolase family 32 N-terminal" evidence="5">
    <location>
        <begin position="12"/>
        <end position="327"/>
    </location>
</feature>
<evidence type="ECO:0000256" key="4">
    <source>
        <dbReference type="RuleBase" id="RU362110"/>
    </source>
</evidence>
<keyword evidence="8" id="KW-1185">Reference proteome</keyword>
<evidence type="ECO:0000259" key="6">
    <source>
        <dbReference type="Pfam" id="PF08244"/>
    </source>
</evidence>
<dbReference type="InterPro" id="IPR023296">
    <property type="entry name" value="Glyco_hydro_beta-prop_sf"/>
</dbReference>
<protein>
    <submittedName>
        <fullName evidence="7">Glycoside hydrolase family 32 protein</fullName>
    </submittedName>
</protein>
<evidence type="ECO:0000256" key="2">
    <source>
        <dbReference type="ARBA" id="ARBA00022801"/>
    </source>
</evidence>
<dbReference type="CDD" id="cd18622">
    <property type="entry name" value="GH32_Inu-like"/>
    <property type="match status" value="1"/>
</dbReference>
<keyword evidence="3 4" id="KW-0326">Glycosidase</keyword>
<feature type="domain" description="Glycosyl hydrolase family 32 C-terminal" evidence="6">
    <location>
        <begin position="380"/>
        <end position="456"/>
    </location>
</feature>
<dbReference type="InterPro" id="IPR013320">
    <property type="entry name" value="ConA-like_dom_sf"/>
</dbReference>
<dbReference type="InterPro" id="IPR013189">
    <property type="entry name" value="Glyco_hydro_32_C"/>
</dbReference>
<dbReference type="RefSeq" id="WP_191783785.1">
    <property type="nucleotide sequence ID" value="NZ_JACSQV010000010.1"/>
</dbReference>
<evidence type="ECO:0000256" key="1">
    <source>
        <dbReference type="ARBA" id="ARBA00009902"/>
    </source>
</evidence>
<dbReference type="SUPFAM" id="SSF49899">
    <property type="entry name" value="Concanavalin A-like lectins/glucanases"/>
    <property type="match status" value="1"/>
</dbReference>
<dbReference type="EMBL" id="JACSQV010000010">
    <property type="protein sequence ID" value="MBD7919138.1"/>
    <property type="molecule type" value="Genomic_DNA"/>
</dbReference>
<dbReference type="Proteomes" id="UP000604241">
    <property type="component" value="Unassembled WGS sequence"/>
</dbReference>
<comment type="caution">
    <text evidence="7">The sequence shown here is derived from an EMBL/GenBank/DDBJ whole genome shotgun (WGS) entry which is preliminary data.</text>
</comment>
<dbReference type="Pfam" id="PF00251">
    <property type="entry name" value="Glyco_hydro_32N"/>
    <property type="match status" value="1"/>
</dbReference>
<dbReference type="GO" id="GO:0016787">
    <property type="term" value="F:hydrolase activity"/>
    <property type="evidence" value="ECO:0007669"/>
    <property type="project" value="UniProtKB-KW"/>
</dbReference>
<evidence type="ECO:0000313" key="8">
    <source>
        <dbReference type="Proteomes" id="UP000604241"/>
    </source>
</evidence>
<dbReference type="Pfam" id="PF08244">
    <property type="entry name" value="Glyco_hydro_32C"/>
    <property type="match status" value="1"/>
</dbReference>
<sequence length="478" mass="52534">MNTPDAWQHAFHLTVPDHWLNDPQRPVYSQGAYQYFYLYNGDFPEPTGTSWRRVSTTDGVRFQDHGVAMDKWSQPNRDLWSGCLVVDEDGTAGLGEGAVVALVTQLDRASGADAQAQFLWYSTDGGVTFTNLSDTPVLANRGYEHFRDPKVVRVDDSWVMVLAEDTDLGFYASQDLRSWQEVSRFHEDRIGMLECPDLFRITADDGTAHWVLAASPQHSVPGRADRPGTYAYWVGDFDGTRFTPTVGEPRWLDFGFDWYAAVTWPVHDQDGRETSDRRWAIGWMNNWAYATQDPPTWTDAGYHGIDSVVRELTLARTDDGYVLVSRPLHELATVRTPVPVGPGVQRAPAAASVTARVCPGARVRVKVSEDGTRGVDVLVTATEILVDRSSQGCPGDGALAVARAPWRGGPVDLEILVDRATVEVYADGGRIALSMLTFAAADDTGIELVEGDGSIRDAAVAEVRATALEAATGRQDVR</sequence>
<evidence type="ECO:0000256" key="3">
    <source>
        <dbReference type="ARBA" id="ARBA00023295"/>
    </source>
</evidence>
<evidence type="ECO:0000313" key="7">
    <source>
        <dbReference type="EMBL" id="MBD7919138.1"/>
    </source>
</evidence>
<evidence type="ECO:0000259" key="5">
    <source>
        <dbReference type="Pfam" id="PF00251"/>
    </source>
</evidence>
<comment type="similarity">
    <text evidence="1 4">Belongs to the glycosyl hydrolase 32 family.</text>
</comment>
<keyword evidence="2 4" id="KW-0378">Hydrolase</keyword>
<dbReference type="PANTHER" id="PTHR42800:SF1">
    <property type="entry name" value="EXOINULINASE INUD (AFU_ORTHOLOGUE AFUA_5G00480)"/>
    <property type="match status" value="1"/>
</dbReference>
<organism evidence="7 8">
    <name type="scientific">Cellulomonas avistercoris</name>
    <dbReference type="NCBI Taxonomy" id="2762242"/>
    <lineage>
        <taxon>Bacteria</taxon>
        <taxon>Bacillati</taxon>
        <taxon>Actinomycetota</taxon>
        <taxon>Actinomycetes</taxon>
        <taxon>Micrococcales</taxon>
        <taxon>Cellulomonadaceae</taxon>
        <taxon>Cellulomonas</taxon>
    </lineage>
</organism>
<dbReference type="SMART" id="SM00640">
    <property type="entry name" value="Glyco_32"/>
    <property type="match status" value="1"/>
</dbReference>